<dbReference type="SUPFAM" id="SSF49265">
    <property type="entry name" value="Fibronectin type III"/>
    <property type="match status" value="3"/>
</dbReference>
<dbReference type="SMART" id="SM00060">
    <property type="entry name" value="FN3"/>
    <property type="match status" value="4"/>
</dbReference>
<keyword evidence="17" id="KW-1185">Reference proteome</keyword>
<dbReference type="CDD" id="cd00063">
    <property type="entry name" value="FN3"/>
    <property type="match status" value="5"/>
</dbReference>
<dbReference type="InterPro" id="IPR003961">
    <property type="entry name" value="FN3_dom"/>
</dbReference>
<feature type="region of interest" description="Disordered" evidence="12">
    <location>
        <begin position="2056"/>
        <end position="2082"/>
    </location>
</feature>
<evidence type="ECO:0000256" key="9">
    <source>
        <dbReference type="ARBA" id="ARBA00023136"/>
    </source>
</evidence>
<dbReference type="Gene3D" id="2.60.40.10">
    <property type="entry name" value="Immunoglobulins"/>
    <property type="match status" value="4"/>
</dbReference>
<dbReference type="PRINTS" id="PR00109">
    <property type="entry name" value="TYRKINASE"/>
</dbReference>
<feature type="compositionally biased region" description="Gly residues" evidence="12">
    <location>
        <begin position="2612"/>
        <end position="2625"/>
    </location>
</feature>
<dbReference type="InterPro" id="IPR020635">
    <property type="entry name" value="Tyr_kinase_cat_dom"/>
</dbReference>
<feature type="compositionally biased region" description="Polar residues" evidence="12">
    <location>
        <begin position="2627"/>
        <end position="2639"/>
    </location>
</feature>
<keyword evidence="8 13" id="KW-1133">Transmembrane helix</keyword>
<feature type="binding site" evidence="11">
    <location>
        <position position="2289"/>
    </location>
    <ligand>
        <name>ATP</name>
        <dbReference type="ChEBI" id="CHEBI:30616"/>
    </ligand>
</feature>
<dbReference type="SMART" id="SM00220">
    <property type="entry name" value="S_TKc"/>
    <property type="match status" value="1"/>
</dbReference>
<feature type="region of interest" description="Disordered" evidence="12">
    <location>
        <begin position="21"/>
        <end position="46"/>
    </location>
</feature>
<dbReference type="Pfam" id="PF26432">
    <property type="entry name" value="Roller3_N"/>
    <property type="match status" value="1"/>
</dbReference>
<dbReference type="EMBL" id="JBICBT010000256">
    <property type="protein sequence ID" value="KAL3119176.1"/>
    <property type="molecule type" value="Genomic_DNA"/>
</dbReference>
<evidence type="ECO:0000256" key="11">
    <source>
        <dbReference type="PROSITE-ProRule" id="PRU10141"/>
    </source>
</evidence>
<comment type="subcellular location">
    <subcellularLocation>
        <location evidence="1">Membrane</location>
        <topology evidence="1">Single-pass type I membrane protein</topology>
    </subcellularLocation>
</comment>
<feature type="region of interest" description="Disordered" evidence="12">
    <location>
        <begin position="1989"/>
        <end position="2022"/>
    </location>
</feature>
<evidence type="ECO:0000313" key="17">
    <source>
        <dbReference type="Proteomes" id="UP001620626"/>
    </source>
</evidence>
<dbReference type="PANTHER" id="PTHR24416:SF525">
    <property type="entry name" value="INSULIN-LIKE RECEPTOR"/>
    <property type="match status" value="1"/>
</dbReference>
<feature type="domain" description="Fibronectin type-III" evidence="15">
    <location>
        <begin position="1895"/>
        <end position="2001"/>
    </location>
</feature>
<gene>
    <name evidence="16" type="ORF">niasHT_000844</name>
</gene>
<evidence type="ECO:0000256" key="8">
    <source>
        <dbReference type="ARBA" id="ARBA00022989"/>
    </source>
</evidence>
<proteinExistence type="predicted"/>
<feature type="compositionally biased region" description="Polar residues" evidence="12">
    <location>
        <begin position="2548"/>
        <end position="2580"/>
    </location>
</feature>
<dbReference type="InterPro" id="IPR050122">
    <property type="entry name" value="RTK"/>
</dbReference>
<dbReference type="CDD" id="cd00192">
    <property type="entry name" value="PTKc"/>
    <property type="match status" value="1"/>
</dbReference>
<dbReference type="PROSITE" id="PS00107">
    <property type="entry name" value="PROTEIN_KINASE_ATP"/>
    <property type="match status" value="1"/>
</dbReference>
<accession>A0ABD2LVD1</accession>
<dbReference type="Gene3D" id="1.10.510.10">
    <property type="entry name" value="Transferase(Phosphotransferase) domain 1"/>
    <property type="match status" value="1"/>
</dbReference>
<feature type="compositionally biased region" description="Polar residues" evidence="12">
    <location>
        <begin position="2725"/>
        <end position="2734"/>
    </location>
</feature>
<evidence type="ECO:0000256" key="3">
    <source>
        <dbReference type="ARBA" id="ARBA00022692"/>
    </source>
</evidence>
<keyword evidence="7 11" id="KW-0067">ATP-binding</keyword>
<organism evidence="16 17">
    <name type="scientific">Heterodera trifolii</name>
    <dbReference type="NCBI Taxonomy" id="157864"/>
    <lineage>
        <taxon>Eukaryota</taxon>
        <taxon>Metazoa</taxon>
        <taxon>Ecdysozoa</taxon>
        <taxon>Nematoda</taxon>
        <taxon>Chromadorea</taxon>
        <taxon>Rhabditida</taxon>
        <taxon>Tylenchina</taxon>
        <taxon>Tylenchomorpha</taxon>
        <taxon>Tylenchoidea</taxon>
        <taxon>Heteroderidae</taxon>
        <taxon>Heteroderinae</taxon>
        <taxon>Heterodera</taxon>
    </lineage>
</organism>
<dbReference type="SUPFAM" id="SSF56112">
    <property type="entry name" value="Protein kinase-like (PK-like)"/>
    <property type="match status" value="1"/>
</dbReference>
<dbReference type="InterPro" id="IPR017441">
    <property type="entry name" value="Protein_kinase_ATP_BS"/>
</dbReference>
<evidence type="ECO:0000256" key="10">
    <source>
        <dbReference type="ARBA" id="ARBA00023180"/>
    </source>
</evidence>
<dbReference type="InterPro" id="IPR000719">
    <property type="entry name" value="Prot_kinase_dom"/>
</dbReference>
<feature type="domain" description="Protein kinase" evidence="14">
    <location>
        <begin position="2255"/>
        <end position="2521"/>
    </location>
</feature>
<feature type="region of interest" description="Disordered" evidence="12">
    <location>
        <begin position="2541"/>
        <end position="2642"/>
    </location>
</feature>
<evidence type="ECO:0000256" key="6">
    <source>
        <dbReference type="ARBA" id="ARBA00022741"/>
    </source>
</evidence>
<evidence type="ECO:0000256" key="13">
    <source>
        <dbReference type="SAM" id="Phobius"/>
    </source>
</evidence>
<dbReference type="Pfam" id="PF25494">
    <property type="entry name" value="Beta-prop_Rol-3"/>
    <property type="match status" value="1"/>
</dbReference>
<evidence type="ECO:0000313" key="16">
    <source>
        <dbReference type="EMBL" id="KAL3119176.1"/>
    </source>
</evidence>
<dbReference type="PANTHER" id="PTHR24416">
    <property type="entry name" value="TYROSINE-PROTEIN KINASE RECEPTOR"/>
    <property type="match status" value="1"/>
</dbReference>
<keyword evidence="3 13" id="KW-0812">Transmembrane</keyword>
<keyword evidence="5" id="KW-0677">Repeat</keyword>
<dbReference type="InterPro" id="IPR011009">
    <property type="entry name" value="Kinase-like_dom_sf"/>
</dbReference>
<feature type="region of interest" description="Disordered" evidence="12">
    <location>
        <begin position="2681"/>
        <end position="2734"/>
    </location>
</feature>
<keyword evidence="10" id="KW-0325">Glycoprotein</keyword>
<evidence type="ECO:0000256" key="2">
    <source>
        <dbReference type="ARBA" id="ARBA00011902"/>
    </source>
</evidence>
<dbReference type="GO" id="GO:0004714">
    <property type="term" value="F:transmembrane receptor protein tyrosine kinase activity"/>
    <property type="evidence" value="ECO:0007669"/>
    <property type="project" value="UniProtKB-EC"/>
</dbReference>
<feature type="compositionally biased region" description="Basic and acidic residues" evidence="12">
    <location>
        <begin position="2007"/>
        <end position="2022"/>
    </location>
</feature>
<dbReference type="SMART" id="SM00219">
    <property type="entry name" value="TyrKc"/>
    <property type="match status" value="1"/>
</dbReference>
<dbReference type="InterPro" id="IPR036116">
    <property type="entry name" value="FN3_sf"/>
</dbReference>
<evidence type="ECO:0000259" key="14">
    <source>
        <dbReference type="PROSITE" id="PS50011"/>
    </source>
</evidence>
<sequence>MLSNYAAFILRPGGVKGGELCDDFDPSRSPSPPRGNAVADPPPRQRRRRCPKIALPLPAGSLVWPNITATNCDFDCLVDACRSGCKDLESLNSTCDVRCNTIGDGSAACHQGCRAVADLFLHQLQQLVELVSVEAFLDAGLGLGLNWSFADQQATIMQEISTTSIRWLALSRAVDTTMGWRWTPMENNAFREPNVQLHATVFVPMEQHNDLELQLVALWRDIAVVSRPFQQTVLLPLGTTTASTVPRRRLKPTADNGAQLQLASNGFVACWRTEERVPTDVHETAQFRLRLFAIADDGTGTLVRALHTNSTCHFFRNLPDQHQQFQLGIADVGTTEATVTAQIPTPMTTTTIATTTPTVPSSTTGATTDVMVLNSNNKITFDEDELVLNITLQQVHDGAPGRPNADAIVTLLFSDGTGLYMLDKLDDFVMLSEPSKIAFALNSSQFITALACLSETELLVGLSDGAMYRLNIGEWLRHFIGSNNVSPSNDHLHHQQFINNNTISPQNADQFVHAERIKAADGGPITQIVVSEITERIYAVRDKLGIMRCHFHTCENATVLTLTNSPNFIYRLAEDAWNGFLYYATTAGDVFTTPMLPLDASQNYSLSITRRLAELPAVNSLEVDLAEQKLIAVSRTGQLISRDLINGTVRDEREGWTLSDAYRNVVRAQFYRNRLFWTSSSCGDSHPWESCLFSEEFDHANKAVHLSKYLYPGPVKEFVLLKPFSAPPFMVPPSKVGLIMLTDSDALLSWRPPTSLPFQAIGSAWRALSYEYVLHFIPDRITTGDKNDTVQTSTTVSQGVIPTTHITVPVGAEPVEGLYNLTIRACTRNICSAPVITSTRPLHADRMYKSITLYVKKAPLLLSENAIGTTAGINGDPFLLLNMMGAELPADRLHLYPKLPPADVGIVSLAFDNSSGILYQSWQRVFTVTRSFDPITTVTPLSAHFLDSVHFHAMALLVSRATVLFASSYTVFAYRSTSSFYKIVYNCQPWSTVGGGECGKVYGIATEEDHPTRGPGRVFLLTMLSSGAVQLLSCSSDLAQPFQLIATTNHFPYKIRQMAFADDRLLILTDDGFFGTIDLTLQMINLNFAVRDIQFLLASDNVEDVGGDHRIHFEGPIQFDDKLGQFSWTVSSWQNTGSHHEASTSSSLVTEAVPTLAAPAGVPMLYKLSLYREAFGGERIVLLSQSGTYQLPQRLTQAWNSRQKFDLVLEAFNAWSAVALNRSALLTPTKPPSAPRNVRIYATQHRTVDGTRAIIDLFWDEPKEWNGDQLGYTVNCTIVATVPAGQQQGTSDVQSVNATLRRGTNRAYTFSVRSGKISCLIFAMNDQRLVGPPSSPAAEIDGSEFKPLIRLFAIDSTDNLVAIQNWTIESVVKPSGGSKARFLAKNRKRRQIAHTVQYQAMTYVGGELYAIRKEPEMSQLALVKLDINQVDTVLFKASLLGEFSQIDAMAADWVANRLLLVSKRELMTIHLDQLQDSPSTVLLKKLFQLSLGAQDAKQLVFDPFTNTAYLLTKNGSLFSLDLNKGIESNLELTTGCLRQKTITSIVGEFIWNKAASPQLYALTWNGLIELKLNSDNNCPDINVNWSLFGESGLKAISLFTVADKVLVFATPTDLLVYDRQAAAVSQFPSPSPPIRQLLAVSQSSQPFPDRYCFQLPPTNQINFNVKNEGRTGAVVEVHELQQKDAAQLQQQPNECVNVSQPITQYDVHFRKRGMDKHQQEKIKNVHSSTNRIVVDNGVLEKYTDYDVTVSWLNHYCPAQGQSEAKPLHTGFGYPSAPKDPKALALTPDTVLLSWTLPDLLSAPAAEIRYRISQQSPTVANPVPVAVRPAEGTGGHFSTALAEVVPCEANPCLAKVPNLRPSTDYHFWVVALHINRLNADDPEATSVESQAHTRDIPGTLRLENVTSDSMFLRWNTLMAGVDVSSSQLVQISIQYRQSGVDASWTDVRNSTFSLTDLPQRFVFVDQLHPATAYDYRYAAEYTTIFDGAGSGAAGGAQQQQQPMVPSGDAKEAQQQKQRDGKKSMLAETFYQQSQQARTKAGTPSAPLDVKLNNEQCYSNDMSTKQPPQQPQQQTDWTTMTSPTTTTMKCEAGWTVRWSEPNFDGGEPIQNYAVEYRADTQTEWEIAERGLPPDRLFWRVAWAETHSRRGKTPSDEELVQGQFRVRAANAEGFGDFGYTPLSEKSASGGGPGGISFWLFILMILFSLMLFSCCIACGYCGRTQTIGQQIQFPQSSHKFSQEVLNELKTLPRLNPESVKATKELGMGSFGRVCEGLMLTNNIPPTSVRVAIKYLKDNCEENRVKFLKEAILMKNFDHPNIVKLLGVSMEGEQFLVLELMDGGDMRNFLQKSRPHRTRPSRVSLRELIAMIVDVGRGCVYLEKYKHVHRDLAARNCLISSATSLQRVTKIADFGHARELFVDDYYRFRGGDLLPLRWLSPEVINQGLFTSKSDMWAFGVLLWESVTLGEQPYSHMSNAQVLARLSSGMALDRPPDCPNELYDVMKQAWTVCTEKRPQFADIQPRLETMRGLPAFQSRDPFPPSSLCGDNSFFDASQNSSTSKGEQSSTTTTTNGDGEESYTTACQFDKSGESFSVRRNAKRSRRKMPSRSSVEASTGGGGIGGGGGGGPSASYSFGTTSTGVDSSEYEVPRSGAQLMMTLPGSRPTNHRRSATTGFHQNDAFLADSSVDESANGGTGGDQQRFTRSISLAGTSRAAADEPLTTPFRQFGASSSRISRV</sequence>
<evidence type="ECO:0000256" key="12">
    <source>
        <dbReference type="SAM" id="MobiDB-lite"/>
    </source>
</evidence>
<keyword evidence="9 13" id="KW-0472">Membrane</keyword>
<dbReference type="EC" id="2.7.10.1" evidence="2"/>
<dbReference type="Pfam" id="PF07714">
    <property type="entry name" value="PK_Tyr_Ser-Thr"/>
    <property type="match status" value="1"/>
</dbReference>
<feature type="compositionally biased region" description="Low complexity" evidence="12">
    <location>
        <begin position="2069"/>
        <end position="2082"/>
    </location>
</feature>
<evidence type="ECO:0000256" key="5">
    <source>
        <dbReference type="ARBA" id="ARBA00022737"/>
    </source>
</evidence>
<comment type="caution">
    <text evidence="16">The sequence shown here is derived from an EMBL/GenBank/DDBJ whole genome shotgun (WGS) entry which is preliminary data.</text>
</comment>
<evidence type="ECO:0000256" key="4">
    <source>
        <dbReference type="ARBA" id="ARBA00022729"/>
    </source>
</evidence>
<evidence type="ECO:0000256" key="1">
    <source>
        <dbReference type="ARBA" id="ARBA00004479"/>
    </source>
</evidence>
<keyword evidence="4" id="KW-0732">Signal</keyword>
<evidence type="ECO:0000256" key="7">
    <source>
        <dbReference type="ARBA" id="ARBA00022840"/>
    </source>
</evidence>
<protein>
    <recommendedName>
        <fullName evidence="2">receptor protein-tyrosine kinase</fullName>
        <ecNumber evidence="2">2.7.10.1</ecNumber>
    </recommendedName>
</protein>
<dbReference type="InterPro" id="IPR057329">
    <property type="entry name" value="Beta-prop_Rol-3"/>
</dbReference>
<dbReference type="GO" id="GO:0005524">
    <property type="term" value="F:ATP binding"/>
    <property type="evidence" value="ECO:0007669"/>
    <property type="project" value="UniProtKB-UniRule"/>
</dbReference>
<reference evidence="16 17" key="1">
    <citation type="submission" date="2024-10" db="EMBL/GenBank/DDBJ databases">
        <authorList>
            <person name="Kim D."/>
        </authorList>
    </citation>
    <scope>NUCLEOTIDE SEQUENCE [LARGE SCALE GENOMIC DNA]</scope>
    <source>
        <strain evidence="16">BH-2024</strain>
    </source>
</reference>
<dbReference type="PROSITE" id="PS50011">
    <property type="entry name" value="PROTEIN_KINASE_DOM"/>
    <property type="match status" value="1"/>
</dbReference>
<name>A0ABD2LVD1_9BILA</name>
<dbReference type="InterPro" id="IPR001245">
    <property type="entry name" value="Ser-Thr/Tyr_kinase_cat_dom"/>
</dbReference>
<dbReference type="Gene3D" id="3.30.200.20">
    <property type="entry name" value="Phosphorylase Kinase, domain 1"/>
    <property type="match status" value="1"/>
</dbReference>
<feature type="domain" description="Fibronectin type-III" evidence="15">
    <location>
        <begin position="1776"/>
        <end position="1891"/>
    </location>
</feature>
<dbReference type="GO" id="GO:0016020">
    <property type="term" value="C:membrane"/>
    <property type="evidence" value="ECO:0007669"/>
    <property type="project" value="UniProtKB-SubCell"/>
</dbReference>
<dbReference type="PROSITE" id="PS50853">
    <property type="entry name" value="FN3"/>
    <property type="match status" value="2"/>
</dbReference>
<dbReference type="InterPro" id="IPR058726">
    <property type="entry name" value="Roller3_N"/>
</dbReference>
<feature type="compositionally biased region" description="Basic residues" evidence="12">
    <location>
        <begin position="2593"/>
        <end position="2603"/>
    </location>
</feature>
<feature type="compositionally biased region" description="Polar residues" evidence="12">
    <location>
        <begin position="2695"/>
        <end position="2707"/>
    </location>
</feature>
<dbReference type="InterPro" id="IPR013783">
    <property type="entry name" value="Ig-like_fold"/>
</dbReference>
<dbReference type="Proteomes" id="UP001620626">
    <property type="component" value="Unassembled WGS sequence"/>
</dbReference>
<evidence type="ECO:0000259" key="15">
    <source>
        <dbReference type="PROSITE" id="PS50853"/>
    </source>
</evidence>
<keyword evidence="6 11" id="KW-0547">Nucleotide-binding</keyword>
<feature type="transmembrane region" description="Helical" evidence="13">
    <location>
        <begin position="2192"/>
        <end position="2218"/>
    </location>
</feature>